<dbReference type="Gene3D" id="3.40.50.150">
    <property type="entry name" value="Vaccinia Virus protein VP39"/>
    <property type="match status" value="1"/>
</dbReference>
<evidence type="ECO:0000313" key="3">
    <source>
        <dbReference type="EMBL" id="SCM77185.1"/>
    </source>
</evidence>
<dbReference type="GO" id="GO:0032259">
    <property type="term" value="P:methylation"/>
    <property type="evidence" value="ECO:0007669"/>
    <property type="project" value="UniProtKB-KW"/>
</dbReference>
<gene>
    <name evidence="3" type="ORF">KL86PLE_40990</name>
</gene>
<organism evidence="3">
    <name type="scientific">uncultured Pleomorphomonas sp</name>
    <dbReference type="NCBI Taxonomy" id="442121"/>
    <lineage>
        <taxon>Bacteria</taxon>
        <taxon>Pseudomonadati</taxon>
        <taxon>Pseudomonadota</taxon>
        <taxon>Alphaproteobacteria</taxon>
        <taxon>Hyphomicrobiales</taxon>
        <taxon>Pleomorphomonadaceae</taxon>
        <taxon>Pleomorphomonas</taxon>
        <taxon>environmental samples</taxon>
    </lineage>
</organism>
<dbReference type="PANTHER" id="PTHR43861">
    <property type="entry name" value="TRANS-ACONITATE 2-METHYLTRANSFERASE-RELATED"/>
    <property type="match status" value="1"/>
</dbReference>
<dbReference type="Pfam" id="PF13649">
    <property type="entry name" value="Methyltransf_25"/>
    <property type="match status" value="1"/>
</dbReference>
<dbReference type="RefSeq" id="WP_288197133.1">
    <property type="nucleotide sequence ID" value="NZ_LT608334.1"/>
</dbReference>
<sequence length="277" mass="30882">MYETLADFLTRPTPFAVSTTETLWTDPHIANEMLRFHLDESSDLASRRTSSIDAFVGWLDRRFPLSGSAVTDLGCGPGLYTSRYAKRGAVVTGLDFSANSLAYARKTAEVASLSIDYRQADYLRSDLAGGQDVVTMIYGDFCAMAPDKRRLILDKIRAALKPNGAFVFDVFSKGMFAELREETMFGPRLMNGFWATGDYIGFKTTMLYRDEMIGLDRYLISTPDRTLQVYNWMQYYTPATITREVLAAGYSAVEIVDFATGDAWQDGATAFAVIAHP</sequence>
<dbReference type="EMBL" id="FMJD01000008">
    <property type="protein sequence ID" value="SCM77185.1"/>
    <property type="molecule type" value="Genomic_DNA"/>
</dbReference>
<keyword evidence="1 3" id="KW-0808">Transferase</keyword>
<proteinExistence type="predicted"/>
<name>A0A212LI15_9HYPH</name>
<evidence type="ECO:0000259" key="2">
    <source>
        <dbReference type="Pfam" id="PF13649"/>
    </source>
</evidence>
<keyword evidence="3" id="KW-0489">Methyltransferase</keyword>
<dbReference type="InterPro" id="IPR041698">
    <property type="entry name" value="Methyltransf_25"/>
</dbReference>
<feature type="domain" description="Methyltransferase" evidence="2">
    <location>
        <begin position="70"/>
        <end position="164"/>
    </location>
</feature>
<dbReference type="AlphaFoldDB" id="A0A212LI15"/>
<dbReference type="SUPFAM" id="SSF53335">
    <property type="entry name" value="S-adenosyl-L-methionine-dependent methyltransferases"/>
    <property type="match status" value="1"/>
</dbReference>
<reference evidence="3" key="1">
    <citation type="submission" date="2016-08" db="EMBL/GenBank/DDBJ databases">
        <authorList>
            <person name="Seilhamer J.J."/>
        </authorList>
    </citation>
    <scope>NUCLEOTIDE SEQUENCE</scope>
    <source>
        <strain evidence="3">86</strain>
    </source>
</reference>
<dbReference type="GO" id="GO:0008168">
    <property type="term" value="F:methyltransferase activity"/>
    <property type="evidence" value="ECO:0007669"/>
    <property type="project" value="UniProtKB-KW"/>
</dbReference>
<evidence type="ECO:0000256" key="1">
    <source>
        <dbReference type="ARBA" id="ARBA00022679"/>
    </source>
</evidence>
<accession>A0A212LI15</accession>
<dbReference type="InterPro" id="IPR029063">
    <property type="entry name" value="SAM-dependent_MTases_sf"/>
</dbReference>
<protein>
    <submittedName>
        <fullName evidence="3">Methyltransferase type 12</fullName>
    </submittedName>
</protein>
<dbReference type="CDD" id="cd02440">
    <property type="entry name" value="AdoMet_MTases"/>
    <property type="match status" value="1"/>
</dbReference>